<proteinExistence type="predicted"/>
<keyword evidence="3" id="KW-0012">Acyltransferase</keyword>
<feature type="binding site" evidence="2">
    <location>
        <begin position="399"/>
        <end position="401"/>
    </location>
    <ligand>
        <name>L-glutamate</name>
        <dbReference type="ChEBI" id="CHEBI:29985"/>
    </ligand>
</feature>
<dbReference type="EC" id="3.4.19.13" evidence="3"/>
<feature type="chain" id="PRO_5002482536" description="Glutathione hydrolase" evidence="5">
    <location>
        <begin position="22"/>
        <end position="571"/>
    </location>
</feature>
<comment type="catalytic activity">
    <reaction evidence="3">
        <text>an S-substituted glutathione + H2O = an S-substituted L-cysteinylglycine + L-glutamate</text>
        <dbReference type="Rhea" id="RHEA:59468"/>
        <dbReference type="ChEBI" id="CHEBI:15377"/>
        <dbReference type="ChEBI" id="CHEBI:29985"/>
        <dbReference type="ChEBI" id="CHEBI:90779"/>
        <dbReference type="ChEBI" id="CHEBI:143103"/>
        <dbReference type="EC" id="3.4.19.13"/>
    </reaction>
</comment>
<dbReference type="Proteomes" id="UP000033483">
    <property type="component" value="Unassembled WGS sequence"/>
</dbReference>
<comment type="catalytic activity">
    <reaction evidence="3">
        <text>glutathione + H2O = L-cysteinylglycine + L-glutamate</text>
        <dbReference type="Rhea" id="RHEA:28807"/>
        <dbReference type="ChEBI" id="CHEBI:15377"/>
        <dbReference type="ChEBI" id="CHEBI:29985"/>
        <dbReference type="ChEBI" id="CHEBI:57925"/>
        <dbReference type="ChEBI" id="CHEBI:61694"/>
        <dbReference type="EC" id="3.4.19.13"/>
    </reaction>
</comment>
<dbReference type="InterPro" id="IPR043138">
    <property type="entry name" value="GGT_lsub"/>
</dbReference>
<evidence type="ECO:0000256" key="3">
    <source>
        <dbReference type="RuleBase" id="RU368068"/>
    </source>
</evidence>
<feature type="binding site" evidence="2">
    <location>
        <position position="105"/>
    </location>
    <ligand>
        <name>L-glutamate</name>
        <dbReference type="ChEBI" id="CHEBI:29985"/>
    </ligand>
</feature>
<feature type="active site" description="Nucleophile" evidence="1">
    <location>
        <position position="381"/>
    </location>
</feature>
<comment type="pathway">
    <text evidence="3">Sulfur metabolism; glutathione metabolism.</text>
</comment>
<dbReference type="PANTHER" id="PTHR11686:SF62">
    <property type="entry name" value="GLUTATHIONE HYDROLASE"/>
    <property type="match status" value="1"/>
</dbReference>
<dbReference type="AlphaFoldDB" id="A0A0F4ZCZ4"/>
<keyword evidence="5" id="KW-0732">Signal</keyword>
<dbReference type="OrthoDB" id="1081007at2759"/>
<accession>A0A0F4ZCZ4</accession>
<dbReference type="GO" id="GO:0005886">
    <property type="term" value="C:plasma membrane"/>
    <property type="evidence" value="ECO:0007669"/>
    <property type="project" value="TreeGrafter"/>
</dbReference>
<dbReference type="InterPro" id="IPR029055">
    <property type="entry name" value="Ntn_hydrolases_N"/>
</dbReference>
<feature type="binding site" evidence="2">
    <location>
        <position position="423"/>
    </location>
    <ligand>
        <name>L-glutamate</name>
        <dbReference type="ChEBI" id="CHEBI:29985"/>
    </ligand>
</feature>
<keyword evidence="3" id="KW-0378">Hydrolase</keyword>
<dbReference type="GO" id="GO:0006751">
    <property type="term" value="P:glutathione catabolic process"/>
    <property type="evidence" value="ECO:0007669"/>
    <property type="project" value="UniProtKB-UniRule"/>
</dbReference>
<feature type="binding site" evidence="2">
    <location>
        <position position="474"/>
    </location>
    <ligand>
        <name>L-glutamate</name>
        <dbReference type="ChEBI" id="CHEBI:29985"/>
    </ligand>
</feature>
<dbReference type="Gene3D" id="3.60.20.40">
    <property type="match status" value="1"/>
</dbReference>
<evidence type="ECO:0000256" key="4">
    <source>
        <dbReference type="SAM" id="MobiDB-lite"/>
    </source>
</evidence>
<feature type="signal peptide" evidence="5">
    <location>
        <begin position="1"/>
        <end position="21"/>
    </location>
</feature>
<evidence type="ECO:0000313" key="6">
    <source>
        <dbReference type="EMBL" id="KKA28001.1"/>
    </source>
</evidence>
<feature type="region of interest" description="Disordered" evidence="4">
    <location>
        <begin position="552"/>
        <end position="571"/>
    </location>
</feature>
<protein>
    <recommendedName>
        <fullName evidence="3">Glutathione hydrolase</fullName>
        <ecNumber evidence="3">2.3.2.2</ecNumber>
        <ecNumber evidence="3">3.4.19.13</ecNumber>
    </recommendedName>
    <alternativeName>
        <fullName evidence="3">Gamma-glutamyltransferase</fullName>
    </alternativeName>
    <alternativeName>
        <fullName evidence="3">Gamma-glutamyltranspeptidase</fullName>
    </alternativeName>
</protein>
<dbReference type="InterPro" id="IPR043137">
    <property type="entry name" value="GGT_ssub_C"/>
</dbReference>
<evidence type="ECO:0000256" key="2">
    <source>
        <dbReference type="PIRSR" id="PIRSR600101-2"/>
    </source>
</evidence>
<dbReference type="SUPFAM" id="SSF56235">
    <property type="entry name" value="N-terminal nucleophile aminohydrolases (Ntn hydrolases)"/>
    <property type="match status" value="1"/>
</dbReference>
<evidence type="ECO:0000256" key="5">
    <source>
        <dbReference type="SAM" id="SignalP"/>
    </source>
</evidence>
<dbReference type="Gene3D" id="1.10.246.130">
    <property type="match status" value="1"/>
</dbReference>
<organism evidence="6 7">
    <name type="scientific">Thielaviopsis punctulata</name>
    <dbReference type="NCBI Taxonomy" id="72032"/>
    <lineage>
        <taxon>Eukaryota</taxon>
        <taxon>Fungi</taxon>
        <taxon>Dikarya</taxon>
        <taxon>Ascomycota</taxon>
        <taxon>Pezizomycotina</taxon>
        <taxon>Sordariomycetes</taxon>
        <taxon>Hypocreomycetidae</taxon>
        <taxon>Microascales</taxon>
        <taxon>Ceratocystidaceae</taxon>
        <taxon>Thielaviopsis</taxon>
    </lineage>
</organism>
<dbReference type="NCBIfam" id="TIGR00066">
    <property type="entry name" value="g_glut_trans"/>
    <property type="match status" value="1"/>
</dbReference>
<dbReference type="FunFam" id="1.10.246.130:FF:000001">
    <property type="entry name" value="Gamma-glutamyltransferase 5 isoform 1"/>
    <property type="match status" value="1"/>
</dbReference>
<dbReference type="Pfam" id="PF01019">
    <property type="entry name" value="G_glu_transpept"/>
    <property type="match status" value="1"/>
</dbReference>
<dbReference type="InterPro" id="IPR000101">
    <property type="entry name" value="GGT_peptidase"/>
</dbReference>
<dbReference type="EC" id="2.3.2.2" evidence="3"/>
<sequence>MPRLSTRAASALLLLASSVTAFPAQQIVFGNGKSTAGTAGAVASESRECSEIGRRILAAGGNAVDSLVSTTLCVGVIGMYHSGIGGGGFLLVRDADGAYEAIDFRETAPAAAYEDMFRGNVAGSVYGGLSVGVPGEIRGLQYAHEKYGSMAWREVVMPAVEVARGGFRVSSDLVRYMDNALAIRGYNFLVQEPEWAQDFAPNGTLLVEGDTMTRKRYADTLEKIAIHGPDAFYTGEIAESMVKTIQASNGTMTLQDLQDYRIEVREPLSVEYRNYTLHSVGAPASGAICLSNLKIMEQYDIEDWADVALSVHRFDEAMRYAYGARMQFGDPAFVKGVSDLETMLLDTETARTIRSKIDDYATKPVEAYNPMKLVTSEGQGTSHIVTADSSGMATTLTTTINLLFGAQLMDGVTGVILNDEMNDFSIPGVSNEFGFAPSRANFIRPGKRPLSSVTPVIVDSSSGALYMTVGAAGGSRIISSTTQVIWHVIEHNMTLTEALQRPRQHDQLLPNWVTFEYKFDNGTVDAMRERGHNVTWVREGFSAVQGVRLGEDGVFEPASEPRQKNSGGFSV</sequence>
<comment type="caution">
    <text evidence="6">The sequence shown here is derived from an EMBL/GenBank/DDBJ whole genome shotgun (WGS) entry which is preliminary data.</text>
</comment>
<dbReference type="PRINTS" id="PR01210">
    <property type="entry name" value="GGTRANSPTASE"/>
</dbReference>
<evidence type="ECO:0000313" key="7">
    <source>
        <dbReference type="Proteomes" id="UP000033483"/>
    </source>
</evidence>
<comment type="function">
    <text evidence="3">Cleaves the gamma-glutamyl peptide bond of glutathione and glutathione conjugates.</text>
</comment>
<gene>
    <name evidence="6" type="ORF">TD95_004852</name>
</gene>
<dbReference type="EMBL" id="LAEV01001461">
    <property type="protein sequence ID" value="KKA28001.1"/>
    <property type="molecule type" value="Genomic_DNA"/>
</dbReference>
<name>A0A0F4ZCZ4_9PEZI</name>
<dbReference type="GO" id="GO:0103068">
    <property type="term" value="F:leukotriene C4 gamma-glutamyl transferase activity"/>
    <property type="evidence" value="ECO:0007669"/>
    <property type="project" value="UniProtKB-EC"/>
</dbReference>
<reference evidence="6 7" key="1">
    <citation type="submission" date="2015-03" db="EMBL/GenBank/DDBJ databases">
        <authorList>
            <person name="Radwan O."/>
            <person name="Al-Naeli F.A."/>
            <person name="Rendon G.A."/>
            <person name="Fields C."/>
        </authorList>
    </citation>
    <scope>NUCLEOTIDE SEQUENCE [LARGE SCALE GENOMIC DNA]</scope>
    <source>
        <strain evidence="6">CR-DP1</strain>
    </source>
</reference>
<dbReference type="PANTHER" id="PTHR11686">
    <property type="entry name" value="GAMMA GLUTAMYL TRANSPEPTIDASE"/>
    <property type="match status" value="1"/>
</dbReference>
<dbReference type="UniPathway" id="UPA00204"/>
<keyword evidence="7" id="KW-1185">Reference proteome</keyword>
<dbReference type="FunFam" id="3.60.20.40:FF:000008">
    <property type="entry name" value="Gamma-glutamyltranspeptidase (Eurofung)"/>
    <property type="match status" value="1"/>
</dbReference>
<comment type="catalytic activity">
    <reaction evidence="3">
        <text>an N-terminal (5-L-glutamyl)-[peptide] + an alpha-amino acid = 5-L-glutamyl amino acid + an N-terminal L-alpha-aminoacyl-[peptide]</text>
        <dbReference type="Rhea" id="RHEA:23904"/>
        <dbReference type="Rhea" id="RHEA-COMP:9780"/>
        <dbReference type="Rhea" id="RHEA-COMP:9795"/>
        <dbReference type="ChEBI" id="CHEBI:77644"/>
        <dbReference type="ChEBI" id="CHEBI:78597"/>
        <dbReference type="ChEBI" id="CHEBI:78599"/>
        <dbReference type="ChEBI" id="CHEBI:78608"/>
        <dbReference type="EC" id="2.3.2.2"/>
    </reaction>
</comment>
<dbReference type="GO" id="GO:0036374">
    <property type="term" value="F:glutathione hydrolase activity"/>
    <property type="evidence" value="ECO:0007669"/>
    <property type="project" value="UniProtKB-UniRule"/>
</dbReference>
<feature type="binding site" evidence="2">
    <location>
        <begin position="451"/>
        <end position="452"/>
    </location>
    <ligand>
        <name>L-glutamate</name>
        <dbReference type="ChEBI" id="CHEBI:29985"/>
    </ligand>
</feature>
<keyword evidence="3" id="KW-0808">Transferase</keyword>
<evidence type="ECO:0000256" key="1">
    <source>
        <dbReference type="PIRSR" id="PIRSR600101-1"/>
    </source>
</evidence>